<keyword evidence="1" id="KW-0812">Transmembrane</keyword>
<feature type="transmembrane region" description="Helical" evidence="1">
    <location>
        <begin position="46"/>
        <end position="71"/>
    </location>
</feature>
<comment type="caution">
    <text evidence="2">The sequence shown here is derived from an EMBL/GenBank/DDBJ whole genome shotgun (WGS) entry which is preliminary data.</text>
</comment>
<name>A0ABS8Y415_DATST</name>
<evidence type="ECO:0000313" key="2">
    <source>
        <dbReference type="EMBL" id="MCE5166186.1"/>
    </source>
</evidence>
<feature type="transmembrane region" description="Helical" evidence="1">
    <location>
        <begin position="7"/>
        <end position="26"/>
    </location>
</feature>
<sequence>MGQSRCYGCCSVLASINVAIVFFYRFSFPFCVYTLYDGKQRKNSCLFWRALIQKLIFVRLTNCFSTVLFMVKRKPEKDKVFVTEHISIFPQFCVTPRSHPPFILMIVYVLPERVEINE</sequence>
<proteinExistence type="predicted"/>
<keyword evidence="1" id="KW-0472">Membrane</keyword>
<evidence type="ECO:0000313" key="3">
    <source>
        <dbReference type="Proteomes" id="UP000823775"/>
    </source>
</evidence>
<evidence type="ECO:0008006" key="4">
    <source>
        <dbReference type="Google" id="ProtNLM"/>
    </source>
</evidence>
<gene>
    <name evidence="2" type="ORF">HAX54_015507</name>
</gene>
<reference evidence="2 3" key="1">
    <citation type="journal article" date="2021" name="BMC Genomics">
        <title>Datura genome reveals duplications of psychoactive alkaloid biosynthetic genes and high mutation rate following tissue culture.</title>
        <authorList>
            <person name="Rajewski A."/>
            <person name="Carter-House D."/>
            <person name="Stajich J."/>
            <person name="Litt A."/>
        </authorList>
    </citation>
    <scope>NUCLEOTIDE SEQUENCE [LARGE SCALE GENOMIC DNA]</scope>
    <source>
        <strain evidence="2">AR-01</strain>
    </source>
</reference>
<keyword evidence="3" id="KW-1185">Reference proteome</keyword>
<dbReference type="EMBL" id="JACEIK010019915">
    <property type="protein sequence ID" value="MCE5166186.1"/>
    <property type="molecule type" value="Genomic_DNA"/>
</dbReference>
<accession>A0ABS8Y415</accession>
<organism evidence="2 3">
    <name type="scientific">Datura stramonium</name>
    <name type="common">Jimsonweed</name>
    <name type="synonym">Common thornapple</name>
    <dbReference type="NCBI Taxonomy" id="4076"/>
    <lineage>
        <taxon>Eukaryota</taxon>
        <taxon>Viridiplantae</taxon>
        <taxon>Streptophyta</taxon>
        <taxon>Embryophyta</taxon>
        <taxon>Tracheophyta</taxon>
        <taxon>Spermatophyta</taxon>
        <taxon>Magnoliopsida</taxon>
        <taxon>eudicotyledons</taxon>
        <taxon>Gunneridae</taxon>
        <taxon>Pentapetalae</taxon>
        <taxon>asterids</taxon>
        <taxon>lamiids</taxon>
        <taxon>Solanales</taxon>
        <taxon>Solanaceae</taxon>
        <taxon>Solanoideae</taxon>
        <taxon>Datureae</taxon>
        <taxon>Datura</taxon>
    </lineage>
</organism>
<protein>
    <recommendedName>
        <fullName evidence="4">Secreted protein</fullName>
    </recommendedName>
</protein>
<evidence type="ECO:0000256" key="1">
    <source>
        <dbReference type="SAM" id="Phobius"/>
    </source>
</evidence>
<dbReference type="Proteomes" id="UP000823775">
    <property type="component" value="Unassembled WGS sequence"/>
</dbReference>
<keyword evidence="1" id="KW-1133">Transmembrane helix</keyword>